<gene>
    <name evidence="2" type="ORF">B0J13DRAFT_324422</name>
</gene>
<accession>A0A9P9EUQ6</accession>
<dbReference type="AlphaFoldDB" id="A0A9P9EUQ6"/>
<name>A0A9P9EUQ6_9HYPO</name>
<comment type="caution">
    <text evidence="2">The sequence shown here is derived from an EMBL/GenBank/DDBJ whole genome shotgun (WGS) entry which is preliminary data.</text>
</comment>
<keyword evidence="3" id="KW-1185">Reference proteome</keyword>
<reference evidence="2" key="1">
    <citation type="journal article" date="2021" name="Nat. Commun.">
        <title>Genetic determinants of endophytism in the Arabidopsis root mycobiome.</title>
        <authorList>
            <person name="Mesny F."/>
            <person name="Miyauchi S."/>
            <person name="Thiergart T."/>
            <person name="Pickel B."/>
            <person name="Atanasova L."/>
            <person name="Karlsson M."/>
            <person name="Huettel B."/>
            <person name="Barry K.W."/>
            <person name="Haridas S."/>
            <person name="Chen C."/>
            <person name="Bauer D."/>
            <person name="Andreopoulos W."/>
            <person name="Pangilinan J."/>
            <person name="LaButti K."/>
            <person name="Riley R."/>
            <person name="Lipzen A."/>
            <person name="Clum A."/>
            <person name="Drula E."/>
            <person name="Henrissat B."/>
            <person name="Kohler A."/>
            <person name="Grigoriev I.V."/>
            <person name="Martin F.M."/>
            <person name="Hacquard S."/>
        </authorList>
    </citation>
    <scope>NUCLEOTIDE SEQUENCE</scope>
    <source>
        <strain evidence="2">MPI-CAGE-AT-0021</strain>
    </source>
</reference>
<protein>
    <submittedName>
        <fullName evidence="2">Uncharacterized protein</fullName>
    </submittedName>
</protein>
<dbReference type="EMBL" id="JAGMUU010000009">
    <property type="protein sequence ID" value="KAH7145659.1"/>
    <property type="molecule type" value="Genomic_DNA"/>
</dbReference>
<evidence type="ECO:0000256" key="1">
    <source>
        <dbReference type="SAM" id="MobiDB-lite"/>
    </source>
</evidence>
<proteinExistence type="predicted"/>
<evidence type="ECO:0000313" key="3">
    <source>
        <dbReference type="Proteomes" id="UP000717696"/>
    </source>
</evidence>
<evidence type="ECO:0000313" key="2">
    <source>
        <dbReference type="EMBL" id="KAH7145659.1"/>
    </source>
</evidence>
<organism evidence="2 3">
    <name type="scientific">Dactylonectria estremocensis</name>
    <dbReference type="NCBI Taxonomy" id="1079267"/>
    <lineage>
        <taxon>Eukaryota</taxon>
        <taxon>Fungi</taxon>
        <taxon>Dikarya</taxon>
        <taxon>Ascomycota</taxon>
        <taxon>Pezizomycotina</taxon>
        <taxon>Sordariomycetes</taxon>
        <taxon>Hypocreomycetidae</taxon>
        <taxon>Hypocreales</taxon>
        <taxon>Nectriaceae</taxon>
        <taxon>Dactylonectria</taxon>
    </lineage>
</organism>
<sequence>MVDADRSLTARLAHRHTRKTYASLHAAAGVTDGQTGLAIHAGPSIFLRGGGGRMPRTGIPQTSEFSFSSLPAHDSTYIRRYVLGSHLPSAAPSAGGKRRAGVRISARPDVWEQILSASHLYFLPSQGTLSTYRHSGYANDDSDFSPGIARQLVATAQAQPHQYEVLLRGTECAQVHHQRSRFRIDEQDSGQEPCPTRRSVGAGAGGPFQRAIG</sequence>
<dbReference type="Proteomes" id="UP000717696">
    <property type="component" value="Unassembled WGS sequence"/>
</dbReference>
<feature type="region of interest" description="Disordered" evidence="1">
    <location>
        <begin position="181"/>
        <end position="213"/>
    </location>
</feature>